<feature type="region of interest" description="Disordered" evidence="1">
    <location>
        <begin position="241"/>
        <end position="267"/>
    </location>
</feature>
<gene>
    <name evidence="2" type="ORF">CFP71_13375</name>
</gene>
<accession>A0A229SCT6</accession>
<evidence type="ECO:0000256" key="1">
    <source>
        <dbReference type="SAM" id="MobiDB-lite"/>
    </source>
</evidence>
<sequence length="267" mass="29649">MTAASALDKLPAARRANLLRRYAVKWGFSPDQVEQVVQASGDQPCPLDDRALPDVSAILADDGRYHLATNGKPACAGTKVRRSQRSYRHTMTCHWWLQDGVRRFGNSMPMDAERFEIHTAWVVELGTERIPAGSVAPHLRCPLPVSLMWPRYLGGDTPISRIRGQLIAVFGEACAICGRAAQYVDHDHDSGLVRGMLCEYCNVSVEWCPHLTGCAFGDYLASPPAHSLAIRYPNRGRRRLAPLPSPAQRMARRAEIEEAAKRARQPL</sequence>
<comment type="caution">
    <text evidence="2">The sequence shown here is derived from an EMBL/GenBank/DDBJ whole genome shotgun (WGS) entry which is preliminary data.</text>
</comment>
<dbReference type="InterPro" id="IPR038563">
    <property type="entry name" value="Endonuclease_7_sf"/>
</dbReference>
<evidence type="ECO:0000313" key="2">
    <source>
        <dbReference type="EMBL" id="OXM56414.1"/>
    </source>
</evidence>
<name>A0A229SCT6_9PSEU</name>
<proteinExistence type="predicted"/>
<reference evidence="2 3" key="1">
    <citation type="submission" date="2017-07" db="EMBL/GenBank/DDBJ databases">
        <title>Amycolatopsis thailandensis Genome sequencing and assembly.</title>
        <authorList>
            <person name="Kaur N."/>
            <person name="Mayilraj S."/>
        </authorList>
    </citation>
    <scope>NUCLEOTIDE SEQUENCE [LARGE SCALE GENOMIC DNA]</scope>
    <source>
        <strain evidence="2 3">JCM 16380</strain>
    </source>
</reference>
<feature type="compositionally biased region" description="Basic and acidic residues" evidence="1">
    <location>
        <begin position="252"/>
        <end position="261"/>
    </location>
</feature>
<dbReference type="SUPFAM" id="SSF54060">
    <property type="entry name" value="His-Me finger endonucleases"/>
    <property type="match status" value="1"/>
</dbReference>
<dbReference type="RefSeq" id="WP_093934174.1">
    <property type="nucleotide sequence ID" value="NZ_NMQT01000043.1"/>
</dbReference>
<dbReference type="Proteomes" id="UP000215223">
    <property type="component" value="Unassembled WGS sequence"/>
</dbReference>
<evidence type="ECO:0000313" key="3">
    <source>
        <dbReference type="Proteomes" id="UP000215223"/>
    </source>
</evidence>
<protein>
    <recommendedName>
        <fullName evidence="4">Endonuclease</fullName>
    </recommendedName>
</protein>
<keyword evidence="3" id="KW-1185">Reference proteome</keyword>
<dbReference type="EMBL" id="NMQT01000043">
    <property type="protein sequence ID" value="OXM56414.1"/>
    <property type="molecule type" value="Genomic_DNA"/>
</dbReference>
<dbReference type="OrthoDB" id="581550at2"/>
<dbReference type="InterPro" id="IPR004211">
    <property type="entry name" value="Endonuclease_7"/>
</dbReference>
<dbReference type="AlphaFoldDB" id="A0A229SCT6"/>
<organism evidence="2 3">
    <name type="scientific">Amycolatopsis thailandensis</name>
    <dbReference type="NCBI Taxonomy" id="589330"/>
    <lineage>
        <taxon>Bacteria</taxon>
        <taxon>Bacillati</taxon>
        <taxon>Actinomycetota</taxon>
        <taxon>Actinomycetes</taxon>
        <taxon>Pseudonocardiales</taxon>
        <taxon>Pseudonocardiaceae</taxon>
        <taxon>Amycolatopsis</taxon>
    </lineage>
</organism>
<dbReference type="Gene3D" id="3.40.1800.10">
    <property type="entry name" value="His-Me finger endonucleases"/>
    <property type="match status" value="1"/>
</dbReference>
<dbReference type="Pfam" id="PF02945">
    <property type="entry name" value="Endonuclease_7"/>
    <property type="match status" value="1"/>
</dbReference>
<dbReference type="InterPro" id="IPR044925">
    <property type="entry name" value="His-Me_finger_sf"/>
</dbReference>
<evidence type="ECO:0008006" key="4">
    <source>
        <dbReference type="Google" id="ProtNLM"/>
    </source>
</evidence>